<reference evidence="2 3" key="1">
    <citation type="submission" date="2024-01" db="EMBL/GenBank/DDBJ databases">
        <authorList>
            <person name="Allen C."/>
            <person name="Tagirdzhanova G."/>
        </authorList>
    </citation>
    <scope>NUCLEOTIDE SEQUENCE [LARGE SCALE GENOMIC DNA]</scope>
    <source>
        <strain evidence="2 3">CBS 573.63</strain>
    </source>
</reference>
<feature type="compositionally biased region" description="Low complexity" evidence="1">
    <location>
        <begin position="487"/>
        <end position="499"/>
    </location>
</feature>
<feature type="region of interest" description="Disordered" evidence="1">
    <location>
        <begin position="1110"/>
        <end position="1173"/>
    </location>
</feature>
<feature type="region of interest" description="Disordered" evidence="1">
    <location>
        <begin position="479"/>
        <end position="500"/>
    </location>
</feature>
<feature type="compositionally biased region" description="Pro residues" evidence="1">
    <location>
        <begin position="863"/>
        <end position="881"/>
    </location>
</feature>
<feature type="region of interest" description="Disordered" evidence="1">
    <location>
        <begin position="714"/>
        <end position="979"/>
    </location>
</feature>
<proteinExistence type="predicted"/>
<comment type="caution">
    <text evidence="2">The sequence shown here is derived from an EMBL/GenBank/DDBJ whole genome shotgun (WGS) entry which is preliminary data.</text>
</comment>
<feature type="compositionally biased region" description="Polar residues" evidence="1">
    <location>
        <begin position="45"/>
        <end position="58"/>
    </location>
</feature>
<feature type="compositionally biased region" description="Basic and acidic residues" evidence="1">
    <location>
        <begin position="998"/>
        <end position="1008"/>
    </location>
</feature>
<feature type="region of interest" description="Disordered" evidence="1">
    <location>
        <begin position="542"/>
        <end position="693"/>
    </location>
</feature>
<feature type="region of interest" description="Disordered" evidence="1">
    <location>
        <begin position="210"/>
        <end position="229"/>
    </location>
</feature>
<feature type="region of interest" description="Disordered" evidence="1">
    <location>
        <begin position="1220"/>
        <end position="1266"/>
    </location>
</feature>
<feature type="region of interest" description="Disordered" evidence="1">
    <location>
        <begin position="1"/>
        <end position="89"/>
    </location>
</feature>
<feature type="compositionally biased region" description="Low complexity" evidence="1">
    <location>
        <begin position="793"/>
        <end position="832"/>
    </location>
</feature>
<feature type="compositionally biased region" description="Polar residues" evidence="1">
    <location>
        <begin position="643"/>
        <end position="658"/>
    </location>
</feature>
<feature type="compositionally biased region" description="Low complexity" evidence="1">
    <location>
        <begin position="323"/>
        <end position="334"/>
    </location>
</feature>
<feature type="compositionally biased region" description="Pro residues" evidence="1">
    <location>
        <begin position="1236"/>
        <end position="1245"/>
    </location>
</feature>
<feature type="compositionally biased region" description="Polar residues" evidence="1">
    <location>
        <begin position="732"/>
        <end position="744"/>
    </location>
</feature>
<feature type="compositionally biased region" description="Polar residues" evidence="1">
    <location>
        <begin position="337"/>
        <end position="347"/>
    </location>
</feature>
<evidence type="ECO:0000256" key="1">
    <source>
        <dbReference type="SAM" id="MobiDB-lite"/>
    </source>
</evidence>
<feature type="compositionally biased region" description="Low complexity" evidence="1">
    <location>
        <begin position="1158"/>
        <end position="1168"/>
    </location>
</feature>
<keyword evidence="3" id="KW-1185">Reference proteome</keyword>
<feature type="compositionally biased region" description="Polar residues" evidence="1">
    <location>
        <begin position="959"/>
        <end position="978"/>
    </location>
</feature>
<organism evidence="2 3">
    <name type="scientific">Sporothrix epigloea</name>
    <dbReference type="NCBI Taxonomy" id="1892477"/>
    <lineage>
        <taxon>Eukaryota</taxon>
        <taxon>Fungi</taxon>
        <taxon>Dikarya</taxon>
        <taxon>Ascomycota</taxon>
        <taxon>Pezizomycotina</taxon>
        <taxon>Sordariomycetes</taxon>
        <taxon>Sordariomycetidae</taxon>
        <taxon>Ophiostomatales</taxon>
        <taxon>Ophiostomataceae</taxon>
        <taxon>Sporothrix</taxon>
    </lineage>
</organism>
<evidence type="ECO:0000313" key="2">
    <source>
        <dbReference type="EMBL" id="CAK7269905.1"/>
    </source>
</evidence>
<accession>A0ABP0DSC7</accession>
<feature type="region of interest" description="Disordered" evidence="1">
    <location>
        <begin position="1196"/>
        <end position="1215"/>
    </location>
</feature>
<feature type="compositionally biased region" description="Pro residues" evidence="1">
    <location>
        <begin position="1017"/>
        <end position="1029"/>
    </location>
</feature>
<feature type="compositionally biased region" description="Low complexity" evidence="1">
    <location>
        <begin position="572"/>
        <end position="585"/>
    </location>
</feature>
<feature type="compositionally biased region" description="Acidic residues" evidence="1">
    <location>
        <begin position="615"/>
        <end position="630"/>
    </location>
</feature>
<feature type="compositionally biased region" description="Low complexity" evidence="1">
    <location>
        <begin position="659"/>
        <end position="673"/>
    </location>
</feature>
<name>A0ABP0DSC7_9PEZI</name>
<feature type="compositionally biased region" description="Polar residues" evidence="1">
    <location>
        <begin position="903"/>
        <end position="922"/>
    </location>
</feature>
<feature type="compositionally biased region" description="Basic residues" evidence="1">
    <location>
        <begin position="682"/>
        <end position="693"/>
    </location>
</feature>
<feature type="region of interest" description="Disordered" evidence="1">
    <location>
        <begin position="323"/>
        <end position="348"/>
    </location>
</feature>
<feature type="region of interest" description="Disordered" evidence="1">
    <location>
        <begin position="992"/>
        <end position="1098"/>
    </location>
</feature>
<feature type="compositionally biased region" description="Basic and acidic residues" evidence="1">
    <location>
        <begin position="586"/>
        <end position="598"/>
    </location>
</feature>
<feature type="compositionally biased region" description="Polar residues" evidence="1">
    <location>
        <begin position="1122"/>
        <end position="1135"/>
    </location>
</feature>
<dbReference type="EMBL" id="CAWUOM010000065">
    <property type="protein sequence ID" value="CAK7269905.1"/>
    <property type="molecule type" value="Genomic_DNA"/>
</dbReference>
<feature type="compositionally biased region" description="Basic and acidic residues" evidence="1">
    <location>
        <begin position="1049"/>
        <end position="1061"/>
    </location>
</feature>
<dbReference type="Proteomes" id="UP001642501">
    <property type="component" value="Unassembled WGS sequence"/>
</dbReference>
<protein>
    <submittedName>
        <fullName evidence="2">Uncharacterized protein</fullName>
    </submittedName>
</protein>
<feature type="compositionally biased region" description="Low complexity" evidence="1">
    <location>
        <begin position="1088"/>
        <end position="1098"/>
    </location>
</feature>
<feature type="compositionally biased region" description="Acidic residues" evidence="1">
    <location>
        <begin position="30"/>
        <end position="43"/>
    </location>
</feature>
<feature type="compositionally biased region" description="Polar residues" evidence="1">
    <location>
        <begin position="1223"/>
        <end position="1233"/>
    </location>
</feature>
<sequence>MSAERSLQPPGRPTTRASRSPLDHRAAAETTDDDDSMMFDFESDGNQADYSSSAASDNQTDDETTGQHHGNRRTFEVTHRPQLQPGRRPTNITRAIIGRMPASAPPTTTYLHAYCGPSSSIVDAAPSPPPTAPLPIPPARSTISRGHSPGPLRYPWLTRRHRVYPTGDVDNDADQSDIDAPGAAINSPISPEFRLERFYGLRYGNYTGRLEPLKPKPRPANSYHSSDTQFDDNYVASSVNSSVPPHKYIPTHFDRSARRRRTAGRIRHSAAALPRSRNCGRCCRRRRIPCNRGATGSNQSTDMSLSVNPIDALSFAAAATTDNNDAQTNPQQADSGAPSSTRGSGVTQAPAHQPFALFDYRAGMFLGNTTDSESTRRVRAHQEAEATFQRLLATFVAPAAYDSQPPAPALAPSPVLVPASNTADPAAGTTLSSYQYPSRILDSAPNSTLRRLNETSLEQYYRTNLAVLIQLAEAMMRSRRDAAPANQEEQSQEPSLESQVRQRLLENPHEVQKWRALLKEVGCGTHLPKTVFVNFGPVAQSQIPDGEEPAEKGKGKQVAKDNVVNSNDGSFRSNRGGESSECGSRGIEDRGIEVRGIDYSDSGSESSGDGNGERGEEDEEDEEDDEDEEVGGAGLREFGAHSTGGSSNENDQQDNESGPQPSQSPPSQQSPHLPHSPPSPQRRSHFKRLPRRAHRYEPYYFGELDPVPQAQLATCNQPPTPTVAGNLDTAATARTQPHFQTPSTVIAGPSRTGAPAESVPQPAVAERSPFEGLSSNQRESLPVYDSPLVVNGSSSASPQASGSSVSPQASGSSASSLDASSSSASPFSFNSSEGDTPRLYHNDTSSSELPYHDDDFNTQPQNWPSPPGTPPRMTPLPPTLPPLTHISTSNGVGELQNYDFYHHTQQLPTSFPQQPPQHSRQAYSPPLGPLPPLPTTATPFSSSIRNGRLSPQPRDFSSHDQPSYSWQRTPSLPPWQNTLPSLSSPISLLSFGDYYGEQQDREDRHDPHGQYSISQPQAPPLTPRSPPRLLPTMPSPSTISPLSLGHFYGEQRHQEDDHRPYEQPVFSPYQTPSRPWRLALTPPPHTPSLPSSSNTLSSNTIDVLDEQHYHEERHYTRRRPSSYWQQTPPRPSQQWLPPAPTPPRLSALSMPPQPQLPPLSSLLSTTQPEELGPLDYYEPELQSYFRNGSHRHRIRYHHRQSQNASPPERHTVSRTESRFCGNHTLTNSSSRNWSLMPPPPRPLPPVYRQQRSREPRIVKSYYPARR</sequence>
<gene>
    <name evidence="2" type="ORF">SEPCBS57363_003832</name>
</gene>
<evidence type="ECO:0000313" key="3">
    <source>
        <dbReference type="Proteomes" id="UP001642501"/>
    </source>
</evidence>